<keyword evidence="1" id="KW-0805">Transcription regulation</keyword>
<organism evidence="5 6">
    <name type="scientific">Rathayibacter rathayi</name>
    <name type="common">Corynebacterium rathayi</name>
    <dbReference type="NCBI Taxonomy" id="33887"/>
    <lineage>
        <taxon>Bacteria</taxon>
        <taxon>Bacillati</taxon>
        <taxon>Actinomycetota</taxon>
        <taxon>Actinomycetes</taxon>
        <taxon>Micrococcales</taxon>
        <taxon>Microbacteriaceae</taxon>
        <taxon>Rathayibacter</taxon>
    </lineage>
</organism>
<evidence type="ECO:0000256" key="1">
    <source>
        <dbReference type="ARBA" id="ARBA00023015"/>
    </source>
</evidence>
<dbReference type="Proteomes" id="UP000237881">
    <property type="component" value="Unassembled WGS sequence"/>
</dbReference>
<dbReference type="InterPro" id="IPR050109">
    <property type="entry name" value="HTH-type_TetR-like_transc_reg"/>
</dbReference>
<proteinExistence type="predicted"/>
<dbReference type="Gene3D" id="1.10.357.10">
    <property type="entry name" value="Tetracycline Repressor, domain 2"/>
    <property type="match status" value="1"/>
</dbReference>
<dbReference type="AlphaFoldDB" id="A0ABD6W7K2"/>
<name>A0ABD6W7K2_RATRA</name>
<dbReference type="RefSeq" id="WP_104248641.1">
    <property type="nucleotide sequence ID" value="NZ_PSUF01000004.1"/>
</dbReference>
<evidence type="ECO:0000313" key="6">
    <source>
        <dbReference type="Proteomes" id="UP000237881"/>
    </source>
</evidence>
<feature type="domain" description="HTH tetR-type" evidence="4">
    <location>
        <begin position="18"/>
        <end position="47"/>
    </location>
</feature>
<evidence type="ECO:0000256" key="2">
    <source>
        <dbReference type="ARBA" id="ARBA00023125"/>
    </source>
</evidence>
<dbReference type="GO" id="GO:0003677">
    <property type="term" value="F:DNA binding"/>
    <property type="evidence" value="ECO:0007669"/>
    <property type="project" value="UniProtKB-KW"/>
</dbReference>
<dbReference type="PANTHER" id="PTHR30055">
    <property type="entry name" value="HTH-TYPE TRANSCRIPTIONAL REGULATOR RUTR"/>
    <property type="match status" value="1"/>
</dbReference>
<evidence type="ECO:0000313" key="5">
    <source>
        <dbReference type="EMBL" id="PPF13014.1"/>
    </source>
</evidence>
<dbReference type="InterPro" id="IPR001647">
    <property type="entry name" value="HTH_TetR"/>
</dbReference>
<dbReference type="PANTHER" id="PTHR30055:SF234">
    <property type="entry name" value="HTH-TYPE TRANSCRIPTIONAL REGULATOR BETI"/>
    <property type="match status" value="1"/>
</dbReference>
<keyword evidence="2" id="KW-0238">DNA-binding</keyword>
<evidence type="ECO:0000259" key="4">
    <source>
        <dbReference type="Pfam" id="PF00440"/>
    </source>
</evidence>
<dbReference type="Pfam" id="PF00440">
    <property type="entry name" value="TetR_N"/>
    <property type="match status" value="1"/>
</dbReference>
<dbReference type="GO" id="GO:0006355">
    <property type="term" value="P:regulation of DNA-templated transcription"/>
    <property type="evidence" value="ECO:0007669"/>
    <property type="project" value="UniProtKB-ARBA"/>
</dbReference>
<comment type="caution">
    <text evidence="5">The sequence shown here is derived from an EMBL/GenBank/DDBJ whole genome shotgun (WGS) entry which is preliminary data.</text>
</comment>
<gene>
    <name evidence="5" type="ORF">C5C04_09895</name>
</gene>
<reference evidence="5 6" key="1">
    <citation type="submission" date="2018-02" db="EMBL/GenBank/DDBJ databases">
        <title>Bacteriophage NCPPB3778 and a type I-E CRISPR drive the evolution of the US Biological Select Agent, Rathayibacter toxicus.</title>
        <authorList>
            <person name="Davis E.W.II."/>
            <person name="Tabima J.F."/>
            <person name="Weisberg A.J."/>
            <person name="Lopes L.D."/>
            <person name="Wiseman M.S."/>
            <person name="Wiseman M.S."/>
            <person name="Pupko T."/>
            <person name="Belcher M.S."/>
            <person name="Sechler A.J."/>
            <person name="Tancos M.A."/>
            <person name="Schroeder B.K."/>
            <person name="Murray T.D."/>
            <person name="Luster D.G."/>
            <person name="Schneider W.L."/>
            <person name="Rogers E."/>
            <person name="Andreote F.D."/>
            <person name="Grunwald N.J."/>
            <person name="Putnam M.L."/>
            <person name="Chang J.H."/>
        </authorList>
    </citation>
    <scope>NUCLEOTIDE SEQUENCE [LARGE SCALE GENOMIC DNA]</scope>
    <source>
        <strain evidence="5 6">AY1I9</strain>
    </source>
</reference>
<sequence>MTSREDARRATEYRVTRSAEKLFLRDGFRSTTIRGIAADAGVSVGTVMKVGDKSALLVSMFDRSIDRLHAQPPLPTKQHGAPGNGAPMEELYSALEPFLDVFASQMELSREYAAALVSGAHHSVVFQDLAAVLVRKIEDILRRGGMDEDLIVDAARTVYLSYLGALFFWAGRGSIEPEEAQELLKSALTFVSSVKLHG</sequence>
<accession>A0ABD6W7K2</accession>
<dbReference type="EMBL" id="PSUL01000022">
    <property type="protein sequence ID" value="PPF13014.1"/>
    <property type="molecule type" value="Genomic_DNA"/>
</dbReference>
<dbReference type="InterPro" id="IPR009057">
    <property type="entry name" value="Homeodomain-like_sf"/>
</dbReference>
<protein>
    <submittedName>
        <fullName evidence="5">TetR family transcriptional regulator</fullName>
    </submittedName>
</protein>
<keyword evidence="3" id="KW-0804">Transcription</keyword>
<evidence type="ECO:0000256" key="3">
    <source>
        <dbReference type="ARBA" id="ARBA00023163"/>
    </source>
</evidence>
<dbReference type="SUPFAM" id="SSF46689">
    <property type="entry name" value="Homeodomain-like"/>
    <property type="match status" value="1"/>
</dbReference>